<gene>
    <name evidence="1" type="ORF">EAH82_18070</name>
</gene>
<organism evidence="1 2">
    <name type="scientific">Variovorax guangxiensis</name>
    <dbReference type="NCBI Taxonomy" id="1775474"/>
    <lineage>
        <taxon>Bacteria</taxon>
        <taxon>Pseudomonadati</taxon>
        <taxon>Pseudomonadota</taxon>
        <taxon>Betaproteobacteria</taxon>
        <taxon>Burkholderiales</taxon>
        <taxon>Comamonadaceae</taxon>
        <taxon>Variovorax</taxon>
    </lineage>
</organism>
<dbReference type="RefSeq" id="WP_140844147.1">
    <property type="nucleotide sequence ID" value="NZ_RCZI01000005.1"/>
</dbReference>
<proteinExistence type="predicted"/>
<dbReference type="Proteomes" id="UP000319212">
    <property type="component" value="Unassembled WGS sequence"/>
</dbReference>
<name>A0A502DLT7_9BURK</name>
<evidence type="ECO:0000313" key="2">
    <source>
        <dbReference type="Proteomes" id="UP000319212"/>
    </source>
</evidence>
<accession>A0A502DLT7</accession>
<dbReference type="AlphaFoldDB" id="A0A502DLT7"/>
<sequence>MTLEAMTFASETHDEILDHQLTDEYAAALQAMERGEPEARARVLDAYAQVLARSSQYGR</sequence>
<reference evidence="1 2" key="1">
    <citation type="journal article" date="2019" name="Environ. Microbiol.">
        <title>Species interactions and distinct microbial communities in high Arctic permafrost affected cryosols are associated with the CH4 and CO2 gas fluxes.</title>
        <authorList>
            <person name="Altshuler I."/>
            <person name="Hamel J."/>
            <person name="Turney S."/>
            <person name="Magnuson E."/>
            <person name="Levesque R."/>
            <person name="Greer C."/>
            <person name="Whyte L.G."/>
        </authorList>
    </citation>
    <scope>NUCLEOTIDE SEQUENCE [LARGE SCALE GENOMIC DNA]</scope>
    <source>
        <strain evidence="1 2">S06.C</strain>
    </source>
</reference>
<comment type="caution">
    <text evidence="1">The sequence shown here is derived from an EMBL/GenBank/DDBJ whole genome shotgun (WGS) entry which is preliminary data.</text>
</comment>
<protein>
    <submittedName>
        <fullName evidence="1">Uncharacterized protein</fullName>
    </submittedName>
</protein>
<evidence type="ECO:0000313" key="1">
    <source>
        <dbReference type="EMBL" id="TPG25439.1"/>
    </source>
</evidence>
<dbReference type="EMBL" id="RCZI01000005">
    <property type="protein sequence ID" value="TPG25439.1"/>
    <property type="molecule type" value="Genomic_DNA"/>
</dbReference>